<dbReference type="Pfam" id="PF11566">
    <property type="entry name" value="PI31_Prot_N"/>
    <property type="match status" value="1"/>
</dbReference>
<dbReference type="VEuPathDB" id="VectorBase:ADIR007259"/>
<dbReference type="InterPro" id="IPR021625">
    <property type="entry name" value="PI31_Prot_N"/>
</dbReference>
<keyword evidence="3" id="KW-0647">Proteasome</keyword>
<dbReference type="GO" id="GO:0000502">
    <property type="term" value="C:proteasome complex"/>
    <property type="evidence" value="ECO:0007669"/>
    <property type="project" value="UniProtKB-KW"/>
</dbReference>
<feature type="compositionally biased region" description="Low complexity" evidence="4">
    <location>
        <begin position="153"/>
        <end position="177"/>
    </location>
</feature>
<evidence type="ECO:0000256" key="4">
    <source>
        <dbReference type="SAM" id="MobiDB-lite"/>
    </source>
</evidence>
<proteinExistence type="inferred from homology"/>
<organism evidence="6 7">
    <name type="scientific">Anopheles dirus</name>
    <dbReference type="NCBI Taxonomy" id="7168"/>
    <lineage>
        <taxon>Eukaryota</taxon>
        <taxon>Metazoa</taxon>
        <taxon>Ecdysozoa</taxon>
        <taxon>Arthropoda</taxon>
        <taxon>Hexapoda</taxon>
        <taxon>Insecta</taxon>
        <taxon>Pterygota</taxon>
        <taxon>Neoptera</taxon>
        <taxon>Endopterygota</taxon>
        <taxon>Diptera</taxon>
        <taxon>Nematocera</taxon>
        <taxon>Culicoidea</taxon>
        <taxon>Culicidae</taxon>
        <taxon>Anophelinae</taxon>
        <taxon>Anopheles</taxon>
    </lineage>
</organism>
<protein>
    <recommendedName>
        <fullName evidence="2">Proteasome inhibitor PI31 subunit</fullName>
    </recommendedName>
</protein>
<feature type="domain" description="PI31 proteasome regulator N-terminal" evidence="5">
    <location>
        <begin position="19"/>
        <end position="154"/>
    </location>
</feature>
<accession>A0A182NHY6</accession>
<dbReference type="EnsemblMetazoa" id="ADIR007259-RA">
    <property type="protein sequence ID" value="ADIR007259-PA"/>
    <property type="gene ID" value="ADIR007259"/>
</dbReference>
<keyword evidence="7" id="KW-1185">Reference proteome</keyword>
<dbReference type="Proteomes" id="UP000075884">
    <property type="component" value="Unassembled WGS sequence"/>
</dbReference>
<dbReference type="AlphaFoldDB" id="A0A182NHY6"/>
<evidence type="ECO:0000256" key="1">
    <source>
        <dbReference type="ARBA" id="ARBA00006405"/>
    </source>
</evidence>
<reference evidence="7" key="1">
    <citation type="submission" date="2013-03" db="EMBL/GenBank/DDBJ databases">
        <title>The Genome Sequence of Anopheles dirus WRAIR2.</title>
        <authorList>
            <consortium name="The Broad Institute Genomics Platform"/>
            <person name="Neafsey D.E."/>
            <person name="Walton C."/>
            <person name="Walker B."/>
            <person name="Young S.K."/>
            <person name="Zeng Q."/>
            <person name="Gargeya S."/>
            <person name="Fitzgerald M."/>
            <person name="Haas B."/>
            <person name="Abouelleil A."/>
            <person name="Allen A.W."/>
            <person name="Alvarado L."/>
            <person name="Arachchi H.M."/>
            <person name="Berlin A.M."/>
            <person name="Chapman S.B."/>
            <person name="Gainer-Dewar J."/>
            <person name="Goldberg J."/>
            <person name="Griggs A."/>
            <person name="Gujja S."/>
            <person name="Hansen M."/>
            <person name="Howarth C."/>
            <person name="Imamovic A."/>
            <person name="Ireland A."/>
            <person name="Larimer J."/>
            <person name="McCowan C."/>
            <person name="Murphy C."/>
            <person name="Pearson M."/>
            <person name="Poon T.W."/>
            <person name="Priest M."/>
            <person name="Roberts A."/>
            <person name="Saif S."/>
            <person name="Shea T."/>
            <person name="Sisk P."/>
            <person name="Sykes S."/>
            <person name="Wortman J."/>
            <person name="Nusbaum C."/>
            <person name="Birren B."/>
        </authorList>
    </citation>
    <scope>NUCLEOTIDE SEQUENCE [LARGE SCALE GENOMIC DNA]</scope>
    <source>
        <strain evidence="7">WRAIR2</strain>
    </source>
</reference>
<evidence type="ECO:0000313" key="7">
    <source>
        <dbReference type="Proteomes" id="UP000075884"/>
    </source>
</evidence>
<dbReference type="InterPro" id="IPR045128">
    <property type="entry name" value="PI31-like"/>
</dbReference>
<dbReference type="PANTHER" id="PTHR13266:SF1">
    <property type="entry name" value="PROTEASOME INHIBITOR PI31 SUBUNIT"/>
    <property type="match status" value="1"/>
</dbReference>
<name>A0A182NHY6_9DIPT</name>
<reference evidence="6" key="2">
    <citation type="submission" date="2020-05" db="UniProtKB">
        <authorList>
            <consortium name="EnsemblMetazoa"/>
        </authorList>
    </citation>
    <scope>IDENTIFICATION</scope>
    <source>
        <strain evidence="6">WRAIR2</strain>
    </source>
</reference>
<dbReference type="GO" id="GO:0043161">
    <property type="term" value="P:proteasome-mediated ubiquitin-dependent protein catabolic process"/>
    <property type="evidence" value="ECO:0007669"/>
    <property type="project" value="InterPro"/>
</dbReference>
<evidence type="ECO:0000256" key="2">
    <source>
        <dbReference type="ARBA" id="ARBA00015575"/>
    </source>
</evidence>
<sequence>MMEEPTNYGLEMLWKLEKGNVESKADVIILLAHWFLTKNGFRNVGVGDDKTLDNSVEQSELLPEGWNGNNTSYALRYTLNNELYILHGVVVEETLILNLLQAKTLQVSNAAFNLNATVQSFNSANVKLLFANVGAQIARMDSELVKPLHDGGTKSSSSQTTSPDPPAANAAPSRNPSFGEEPSRLQIGVPRIPRVGQADLNPFGGLGGGMLMDPLRGIGPGVRIPGARIDPIGPFHRNNRPMPDPDHLPPPGYDDMFM</sequence>
<dbReference type="STRING" id="7168.A0A182NHY6"/>
<dbReference type="PANTHER" id="PTHR13266">
    <property type="entry name" value="PROTEASOME INHIBITOR"/>
    <property type="match status" value="1"/>
</dbReference>
<feature type="region of interest" description="Disordered" evidence="4">
    <location>
        <begin position="235"/>
        <end position="258"/>
    </location>
</feature>
<evidence type="ECO:0000256" key="3">
    <source>
        <dbReference type="ARBA" id="ARBA00022942"/>
    </source>
</evidence>
<comment type="similarity">
    <text evidence="1">Belongs to the proteasome inhibitor PI31 family.</text>
</comment>
<dbReference type="GO" id="GO:0070628">
    <property type="term" value="F:proteasome binding"/>
    <property type="evidence" value="ECO:0007669"/>
    <property type="project" value="InterPro"/>
</dbReference>
<feature type="region of interest" description="Disordered" evidence="4">
    <location>
        <begin position="146"/>
        <end position="190"/>
    </location>
</feature>
<dbReference type="Gene3D" id="3.40.1000.30">
    <property type="match status" value="1"/>
</dbReference>
<evidence type="ECO:0000313" key="6">
    <source>
        <dbReference type="EnsemblMetazoa" id="ADIR007259-PA"/>
    </source>
</evidence>
<dbReference type="GO" id="GO:0004866">
    <property type="term" value="F:endopeptidase inhibitor activity"/>
    <property type="evidence" value="ECO:0007669"/>
    <property type="project" value="InterPro"/>
</dbReference>
<evidence type="ECO:0000259" key="5">
    <source>
        <dbReference type="Pfam" id="PF11566"/>
    </source>
</evidence>